<name>A0ABX7FWE4_BRECH</name>
<organism evidence="1 2">
    <name type="scientific">Brevibacillus choshinensis</name>
    <dbReference type="NCBI Taxonomy" id="54911"/>
    <lineage>
        <taxon>Bacteria</taxon>
        <taxon>Bacillati</taxon>
        <taxon>Bacillota</taxon>
        <taxon>Bacilli</taxon>
        <taxon>Bacillales</taxon>
        <taxon>Paenibacillaceae</taxon>
        <taxon>Brevibacillus</taxon>
    </lineage>
</organism>
<dbReference type="Proteomes" id="UP000596248">
    <property type="component" value="Chromosome"/>
</dbReference>
<dbReference type="InterPro" id="IPR020256">
    <property type="entry name" value="Spore_coat_CotJA"/>
</dbReference>
<protein>
    <submittedName>
        <fullName evidence="1">Spore coat associated protein CotJA</fullName>
    </submittedName>
</protein>
<evidence type="ECO:0000313" key="1">
    <source>
        <dbReference type="EMBL" id="QRG69742.1"/>
    </source>
</evidence>
<proteinExistence type="predicted"/>
<accession>A0ABX7FWE4</accession>
<evidence type="ECO:0000313" key="2">
    <source>
        <dbReference type="Proteomes" id="UP000596248"/>
    </source>
</evidence>
<sequence>MSALDSQTRVYFPYVSPHDPCPPIRVKSYYVPPELFIGFQPPDLPQFSPMEALMRGTLWPALYSPYIPTGQRESRGEGHHER</sequence>
<keyword evidence="2" id="KW-1185">Reference proteome</keyword>
<gene>
    <name evidence="1" type="ORF">JNE38_11825</name>
</gene>
<dbReference type="Pfam" id="PF11007">
    <property type="entry name" value="CotJA"/>
    <property type="match status" value="1"/>
</dbReference>
<dbReference type="EMBL" id="CP069127">
    <property type="protein sequence ID" value="QRG69742.1"/>
    <property type="molecule type" value="Genomic_DNA"/>
</dbReference>
<reference evidence="1 2" key="1">
    <citation type="submission" date="2021-01" db="EMBL/GenBank/DDBJ databases">
        <title>Identification of strong promoters based on the transcriptome of Brevibacillus choshinensis.</title>
        <authorList>
            <person name="Yao D."/>
            <person name="Zhang K."/>
            <person name="Wu J."/>
        </authorList>
    </citation>
    <scope>NUCLEOTIDE SEQUENCE [LARGE SCALE GENOMIC DNA]</scope>
    <source>
        <strain evidence="1 2">HPD31-SP3</strain>
    </source>
</reference>